<dbReference type="InterPro" id="IPR029150">
    <property type="entry name" value="dCache_3"/>
</dbReference>
<dbReference type="Pfam" id="PF14827">
    <property type="entry name" value="dCache_3"/>
    <property type="match status" value="1"/>
</dbReference>
<dbReference type="KEGG" id="mmai:sS8_0711"/>
<proteinExistence type="predicted"/>
<evidence type="ECO:0000313" key="6">
    <source>
        <dbReference type="Proteomes" id="UP000266313"/>
    </source>
</evidence>
<dbReference type="InterPro" id="IPR052155">
    <property type="entry name" value="Biofilm_reg_signaling"/>
</dbReference>
<evidence type="ECO:0000256" key="1">
    <source>
        <dbReference type="ARBA" id="ARBA00001946"/>
    </source>
</evidence>
<gene>
    <name evidence="5" type="ORF">sS8_0711</name>
</gene>
<dbReference type="InterPro" id="IPR035919">
    <property type="entry name" value="EAL_sf"/>
</dbReference>
<sequence length="942" mass="105072">MRNDTNRFWTLRRKGFVLLSLLLLTLGITFGALNHWNLSTQFKAQQAVRNAALRTEFKELIERSADRLQRLGVVFSSLGRLDRIITAPNENQAAVRLQGFFSSVRYELDVERIELFDGRGQPVLSWSSSMANPVPEDQLREVLSQVLEAEQPLAILTCQPGCSLHAFIPLLSGGRNVGVLSLTQMITDLVLDFSAGAGTSVAILVASPGTGEKVLEGWGLRVAALSNPQQMESFLRHLGERYPGPDAIATDQWLDWKGKKFAVYASPLNEILKGGETGYLLFIVDTSASAAALAQANRDTLVVVTLSLGIAEVLLLVLLHAPLRRIQHLATTLPLLAHGNYDKVNERLKTLNRLAEWKDEIDILYATSIRLAHQIEEHQTTLAAERDFIQGLLDNAQVLILTQTRDGRIRTVNELTSQILGRPGETLKNARFIELIEIDSETSDIARNLEKLFSNLLNRLEHESVLTCSDGSKRHIVWVHTRLGLEHENGTAVLSIGLDATERMEAESRIRWLANHDSLTGLHNRLWFKDELERSFAEAERNGIPAALLLFDLDHFKDVNDSSGHAAGDALLCLLANELQTRARKSDVLARLGGDEFAVLMTGTDRVGAEFFAQDLNQRLTEKPFRFGERSYRISASIGIALIPEHGRNVEELMANADAAMYQAKKAGRGRWHLFSHTGGERAEITHRAYWRNVIAQSLDQNRLFFHYQPVVDVASGRVAYHEALLRLSLDDGRIVLPGEYMDVVLRSDLMSAIDSYVTREAIDVLGRYRSARLSINLSAAALTDPGWAEPLKQAVRDGRLAPERLLLEITETAAIADLEAARRIMDELTEIGFGFAMDDFGAGFASFHYLRHLPIKHVKIDRSFISRLAYDDDDKVFVSALTTLAHGYRQKIVAEGVENEKTLIRLKDLGVDLVQGFFIGRPDRHLKPINISVIDLPMIGS</sequence>
<dbReference type="InterPro" id="IPR035965">
    <property type="entry name" value="PAS-like_dom_sf"/>
</dbReference>
<keyword evidence="2" id="KW-1133">Transmembrane helix</keyword>
<name>A0A250KM90_9GAMM</name>
<dbReference type="InterPro" id="IPR043128">
    <property type="entry name" value="Rev_trsase/Diguanyl_cyclase"/>
</dbReference>
<dbReference type="SUPFAM" id="SSF55073">
    <property type="entry name" value="Nucleotide cyclase"/>
    <property type="match status" value="1"/>
</dbReference>
<evidence type="ECO:0000259" key="3">
    <source>
        <dbReference type="PROSITE" id="PS50883"/>
    </source>
</evidence>
<protein>
    <submittedName>
        <fullName evidence="5">PAS domain S-box/diguanylate cyclase (GGDEF) domain-containing protein</fullName>
    </submittedName>
</protein>
<dbReference type="SUPFAM" id="SSF55785">
    <property type="entry name" value="PYP-like sensor domain (PAS domain)"/>
    <property type="match status" value="1"/>
</dbReference>
<dbReference type="InterPro" id="IPR001633">
    <property type="entry name" value="EAL_dom"/>
</dbReference>
<dbReference type="Proteomes" id="UP000266313">
    <property type="component" value="Chromosome"/>
</dbReference>
<dbReference type="Gene3D" id="3.30.450.20">
    <property type="entry name" value="PAS domain"/>
    <property type="match status" value="1"/>
</dbReference>
<dbReference type="PANTHER" id="PTHR44757">
    <property type="entry name" value="DIGUANYLATE CYCLASE DGCP"/>
    <property type="match status" value="1"/>
</dbReference>
<dbReference type="SUPFAM" id="SSF141868">
    <property type="entry name" value="EAL domain-like"/>
    <property type="match status" value="1"/>
</dbReference>
<dbReference type="InterPro" id="IPR000160">
    <property type="entry name" value="GGDEF_dom"/>
</dbReference>
<dbReference type="PROSITE" id="PS50883">
    <property type="entry name" value="EAL"/>
    <property type="match status" value="1"/>
</dbReference>
<feature type="domain" description="GGDEF" evidence="4">
    <location>
        <begin position="544"/>
        <end position="677"/>
    </location>
</feature>
<comment type="cofactor">
    <cofactor evidence="1">
        <name>Mg(2+)</name>
        <dbReference type="ChEBI" id="CHEBI:18420"/>
    </cofactor>
</comment>
<evidence type="ECO:0000256" key="2">
    <source>
        <dbReference type="SAM" id="Phobius"/>
    </source>
</evidence>
<dbReference type="InterPro" id="IPR000014">
    <property type="entry name" value="PAS"/>
</dbReference>
<dbReference type="InterPro" id="IPR029787">
    <property type="entry name" value="Nucleotide_cyclase"/>
</dbReference>
<dbReference type="AlphaFoldDB" id="A0A250KM90"/>
<dbReference type="Gene3D" id="3.20.20.450">
    <property type="entry name" value="EAL domain"/>
    <property type="match status" value="1"/>
</dbReference>
<dbReference type="CDD" id="cd01948">
    <property type="entry name" value="EAL"/>
    <property type="match status" value="1"/>
</dbReference>
<reference evidence="5 6" key="1">
    <citation type="submission" date="2016-12" db="EMBL/GenBank/DDBJ databases">
        <title>Genome sequencing of Methylocaldum marinum.</title>
        <authorList>
            <person name="Takeuchi M."/>
            <person name="Kamagata Y."/>
            <person name="Hiraoka S."/>
            <person name="Oshima K."/>
            <person name="Hattori M."/>
            <person name="Iwasaki W."/>
        </authorList>
    </citation>
    <scope>NUCLEOTIDE SEQUENCE [LARGE SCALE GENOMIC DNA]</scope>
    <source>
        <strain evidence="5 6">S8</strain>
    </source>
</reference>
<feature type="domain" description="EAL" evidence="3">
    <location>
        <begin position="688"/>
        <end position="937"/>
    </location>
</feature>
<dbReference type="Pfam" id="PF00990">
    <property type="entry name" value="GGDEF"/>
    <property type="match status" value="1"/>
</dbReference>
<organism evidence="5 6">
    <name type="scientific">Methylocaldum marinum</name>
    <dbReference type="NCBI Taxonomy" id="1432792"/>
    <lineage>
        <taxon>Bacteria</taxon>
        <taxon>Pseudomonadati</taxon>
        <taxon>Pseudomonadota</taxon>
        <taxon>Gammaproteobacteria</taxon>
        <taxon>Methylococcales</taxon>
        <taxon>Methylococcaceae</taxon>
        <taxon>Methylocaldum</taxon>
    </lineage>
</organism>
<dbReference type="EMBL" id="AP017928">
    <property type="protein sequence ID" value="BBA32676.1"/>
    <property type="molecule type" value="Genomic_DNA"/>
</dbReference>
<feature type="transmembrane region" description="Helical" evidence="2">
    <location>
        <begin position="301"/>
        <end position="319"/>
    </location>
</feature>
<dbReference type="NCBIfam" id="TIGR00254">
    <property type="entry name" value="GGDEF"/>
    <property type="match status" value="1"/>
</dbReference>
<dbReference type="SMART" id="SM00267">
    <property type="entry name" value="GGDEF"/>
    <property type="match status" value="1"/>
</dbReference>
<dbReference type="Gene3D" id="3.30.70.270">
    <property type="match status" value="1"/>
</dbReference>
<dbReference type="PROSITE" id="PS50887">
    <property type="entry name" value="GGDEF"/>
    <property type="match status" value="1"/>
</dbReference>
<accession>A0A250KM90</accession>
<keyword evidence="2" id="KW-0812">Transmembrane</keyword>
<dbReference type="RefSeq" id="WP_170160931.1">
    <property type="nucleotide sequence ID" value="NZ_AP017928.1"/>
</dbReference>
<dbReference type="CDD" id="cd01949">
    <property type="entry name" value="GGDEF"/>
    <property type="match status" value="1"/>
</dbReference>
<evidence type="ECO:0000313" key="5">
    <source>
        <dbReference type="EMBL" id="BBA32676.1"/>
    </source>
</evidence>
<evidence type="ECO:0000259" key="4">
    <source>
        <dbReference type="PROSITE" id="PS50887"/>
    </source>
</evidence>
<dbReference type="Pfam" id="PF00563">
    <property type="entry name" value="EAL"/>
    <property type="match status" value="1"/>
</dbReference>
<dbReference type="SMART" id="SM00052">
    <property type="entry name" value="EAL"/>
    <property type="match status" value="1"/>
</dbReference>
<dbReference type="NCBIfam" id="TIGR00229">
    <property type="entry name" value="sensory_box"/>
    <property type="match status" value="1"/>
</dbReference>
<keyword evidence="6" id="KW-1185">Reference proteome</keyword>
<dbReference type="FunFam" id="3.30.70.270:FF:000001">
    <property type="entry name" value="Diguanylate cyclase domain protein"/>
    <property type="match status" value="1"/>
</dbReference>
<keyword evidence="2" id="KW-0472">Membrane</keyword>
<dbReference type="GO" id="GO:0003824">
    <property type="term" value="F:catalytic activity"/>
    <property type="evidence" value="ECO:0007669"/>
    <property type="project" value="UniProtKB-ARBA"/>
</dbReference>
<dbReference type="PANTHER" id="PTHR44757:SF4">
    <property type="entry name" value="DIGUANYLATE CYCLASE DGCE-RELATED"/>
    <property type="match status" value="1"/>
</dbReference>